<feature type="region of interest" description="Disordered" evidence="1">
    <location>
        <begin position="302"/>
        <end position="327"/>
    </location>
</feature>
<feature type="region of interest" description="Disordered" evidence="1">
    <location>
        <begin position="115"/>
        <end position="141"/>
    </location>
</feature>
<organism evidence="2 3">
    <name type="scientific">Streptomyces cylindrosporus</name>
    <dbReference type="NCBI Taxonomy" id="2927583"/>
    <lineage>
        <taxon>Bacteria</taxon>
        <taxon>Bacillati</taxon>
        <taxon>Actinomycetota</taxon>
        <taxon>Actinomycetes</taxon>
        <taxon>Kitasatosporales</taxon>
        <taxon>Streptomycetaceae</taxon>
        <taxon>Streptomyces</taxon>
    </lineage>
</organism>
<evidence type="ECO:0000313" key="2">
    <source>
        <dbReference type="EMBL" id="MCI3277594.1"/>
    </source>
</evidence>
<reference evidence="2" key="1">
    <citation type="submission" date="2022-03" db="EMBL/GenBank/DDBJ databases">
        <title>Streptomyces 7R015 and 7R016 isolated from Barleria lupulina in Thailand.</title>
        <authorList>
            <person name="Kanchanasin P."/>
            <person name="Phongsopitanun W."/>
            <person name="Tanasupawat S."/>
        </authorList>
    </citation>
    <scope>NUCLEOTIDE SEQUENCE</scope>
    <source>
        <strain evidence="2">7R015</strain>
    </source>
</reference>
<comment type="caution">
    <text evidence="2">The sequence shown here is derived from an EMBL/GenBank/DDBJ whole genome shotgun (WGS) entry which is preliminary data.</text>
</comment>
<dbReference type="RefSeq" id="WP_242775426.1">
    <property type="nucleotide sequence ID" value="NZ_JALDAY010000015.1"/>
</dbReference>
<accession>A0ABS9YK70</accession>
<protein>
    <submittedName>
        <fullName evidence="2">Uncharacterized protein</fullName>
    </submittedName>
</protein>
<feature type="compositionally biased region" description="Low complexity" evidence="1">
    <location>
        <begin position="132"/>
        <end position="141"/>
    </location>
</feature>
<proteinExistence type="predicted"/>
<dbReference type="EMBL" id="JALDAY010000015">
    <property type="protein sequence ID" value="MCI3277594.1"/>
    <property type="molecule type" value="Genomic_DNA"/>
</dbReference>
<gene>
    <name evidence="2" type="ORF">MQP27_41650</name>
</gene>
<sequence>MADTIRAPWTSEQVDALNAFQERGGMHPFTCGGEHTPGSPVLVAREDGWHCSDPYDEGCGFTQDWAHAFMANPDEWPTPFTGRALTDEEMTALRTANLPAGTRITRAVVDEAVRQAAAAEGRTEQAETGHGEQQPAAPAVEAEQHEYVAAVECAIGLTIDCGGTPGVHRVRDAVLAVRDPEMDRLRSEVQRLGDWCRAVSDRAATAEADRDRYHDELAVNEADRIATLNRANQYDRLLAEAHQVISVQKDLIGAERRIVATALEHRENERVKANECGDCGRDHMAELDKEIAAADQAYGQLFPPTTDGPARRPGQLPDTAERTPRQRAYKAVSTYLESLGDRLPTTKAARTAQVWLVANAVLEAAAPSRLRDEDEADDSRPQGTALVHLAAEPQVNEADSAGEDQPAPDACRPVEVGGETIRVRGGGELTKEGQAALAEVVRAGKRRMAEEALTTDKSVLRRHIAEALYAADHPEGRGFRALEQDVKERYGKRADAVLAVVLPHGKILGSLLRDSEAQLAETRAVLEEVLRHFVHKGHPGESCLSSGWIRLNTVERWRTFLHPKEPTR</sequence>
<name>A0ABS9YK70_9ACTN</name>
<feature type="compositionally biased region" description="Basic and acidic residues" evidence="1">
    <location>
        <begin position="121"/>
        <end position="130"/>
    </location>
</feature>
<evidence type="ECO:0000256" key="1">
    <source>
        <dbReference type="SAM" id="MobiDB-lite"/>
    </source>
</evidence>
<keyword evidence="3" id="KW-1185">Reference proteome</keyword>
<evidence type="ECO:0000313" key="3">
    <source>
        <dbReference type="Proteomes" id="UP001165269"/>
    </source>
</evidence>
<dbReference type="Proteomes" id="UP001165269">
    <property type="component" value="Unassembled WGS sequence"/>
</dbReference>